<protein>
    <submittedName>
        <fullName evidence="1">Uncharacterized protein</fullName>
    </submittedName>
</protein>
<sequence>MRKHLSPIANDLLCSCAETLDTSLDSLVEDFERGLKPVLDNYSRRLVEFCCSKAIETICPNVGDRIKD</sequence>
<dbReference type="PANTHER" id="PTHR31860">
    <property type="entry name" value="HEAT-INDUCIBLE TRANSCRIPTION REPRESSOR (DUF639)-RELATED"/>
    <property type="match status" value="1"/>
</dbReference>
<organism evidence="1 2">
    <name type="scientific">Musa acuminata subsp. malaccensis</name>
    <name type="common">Wild banana</name>
    <name type="synonym">Musa malaccensis</name>
    <dbReference type="NCBI Taxonomy" id="214687"/>
    <lineage>
        <taxon>Eukaryota</taxon>
        <taxon>Viridiplantae</taxon>
        <taxon>Streptophyta</taxon>
        <taxon>Embryophyta</taxon>
        <taxon>Tracheophyta</taxon>
        <taxon>Spermatophyta</taxon>
        <taxon>Magnoliopsida</taxon>
        <taxon>Liliopsida</taxon>
        <taxon>Zingiberales</taxon>
        <taxon>Musaceae</taxon>
        <taxon>Musa</taxon>
    </lineage>
</organism>
<dbReference type="EnsemblPlants" id="Ma04_t14720.1">
    <property type="protein sequence ID" value="Ma04_p14720.1"/>
    <property type="gene ID" value="Ma04_g14720"/>
</dbReference>
<proteinExistence type="predicted"/>
<evidence type="ECO:0000313" key="1">
    <source>
        <dbReference type="EnsemblPlants" id="Ma04_p14720.1"/>
    </source>
</evidence>
<dbReference type="Proteomes" id="UP000012960">
    <property type="component" value="Unplaced"/>
</dbReference>
<reference evidence="1" key="1">
    <citation type="submission" date="2021-05" db="UniProtKB">
        <authorList>
            <consortium name="EnsemblPlants"/>
        </authorList>
    </citation>
    <scope>IDENTIFICATION</scope>
    <source>
        <strain evidence="1">subsp. malaccensis</strain>
    </source>
</reference>
<evidence type="ECO:0000313" key="2">
    <source>
        <dbReference type="Proteomes" id="UP000012960"/>
    </source>
</evidence>
<dbReference type="PANTHER" id="PTHR31860:SF5">
    <property type="entry name" value="ARGH (DUF639)"/>
    <property type="match status" value="1"/>
</dbReference>
<keyword evidence="2" id="KW-1185">Reference proteome</keyword>
<dbReference type="Gramene" id="Ma04_t14720.1">
    <property type="protein sequence ID" value="Ma04_p14720.1"/>
    <property type="gene ID" value="Ma04_g14720"/>
</dbReference>
<name>A0A804IPT7_MUSAM</name>
<accession>A0A804IPT7</accession>
<dbReference type="AlphaFoldDB" id="A0A804IPT7"/>
<dbReference type="InParanoid" id="A0A804IPT7"/>